<comment type="caution">
    <text evidence="10">The sequence shown here is derived from an EMBL/GenBank/DDBJ whole genome shotgun (WGS) entry which is preliminary data.</text>
</comment>
<evidence type="ECO:0000256" key="3">
    <source>
        <dbReference type="ARBA" id="ARBA00022475"/>
    </source>
</evidence>
<feature type="transmembrane region" description="Helical" evidence="7">
    <location>
        <begin position="202"/>
        <end position="219"/>
    </location>
</feature>
<sequence>MKEEWLKKYVDFKRGGISYYDLAFVLLELSMLLESGLSLIKALEVAVSQSRHGRIRDALMKVKHAIEGGETLHIAFSKAGIFPEFFLEMLKVAERGENLEKILRIAGEYLQKTEENKMKVLTALAYPSFVIAASLLALFVSVKFVVPKIASVLQGLGKDLPLITKALLFFSYLLSYAIYLLPVFIMLYLFRHRLINKELWDKYFLMLPIFGKVSFYYNLSRLAGTLLMALSSGIPLTRAMSLSLGSLSSAYLRSSLSGVDKEVSKGRSLSLALKERRVLPDTFINLLALGEKSGELERSLKMLQDMYERQAERIIAFWLRFAEPMAMLVVGLLVALIVLSVVLPLSEISTGIKR</sequence>
<dbReference type="AlphaFoldDB" id="A0A7C2VGN7"/>
<keyword evidence="4 7" id="KW-0812">Transmembrane</keyword>
<evidence type="ECO:0000256" key="5">
    <source>
        <dbReference type="ARBA" id="ARBA00022989"/>
    </source>
</evidence>
<feature type="transmembrane region" description="Helical" evidence="7">
    <location>
        <begin position="325"/>
        <end position="345"/>
    </location>
</feature>
<feature type="domain" description="Type II secretion system protein GspF" evidence="8">
    <location>
        <begin position="27"/>
        <end position="147"/>
    </location>
</feature>
<feature type="transmembrane region" description="Helical" evidence="7">
    <location>
        <begin position="166"/>
        <end position="190"/>
    </location>
</feature>
<organism evidence="10">
    <name type="scientific">Hydrogenobacter sp</name>
    <dbReference type="NCBI Taxonomy" id="2152829"/>
    <lineage>
        <taxon>Bacteria</taxon>
        <taxon>Pseudomonadati</taxon>
        <taxon>Aquificota</taxon>
        <taxon>Aquificia</taxon>
        <taxon>Aquificales</taxon>
        <taxon>Aquificaceae</taxon>
        <taxon>Hydrogenobacter</taxon>
    </lineage>
</organism>
<evidence type="ECO:0000313" key="9">
    <source>
        <dbReference type="EMBL" id="HEW46066.1"/>
    </source>
</evidence>
<dbReference type="EMBL" id="DSFP01000043">
    <property type="protein sequence ID" value="HEW46066.1"/>
    <property type="molecule type" value="Genomic_DNA"/>
</dbReference>
<dbReference type="Pfam" id="PF00482">
    <property type="entry name" value="T2SSF"/>
    <property type="match status" value="2"/>
</dbReference>
<proteinExistence type="inferred from homology"/>
<dbReference type="InterPro" id="IPR018076">
    <property type="entry name" value="T2SS_GspF_dom"/>
</dbReference>
<dbReference type="InterPro" id="IPR003004">
    <property type="entry name" value="GspF/PilC"/>
</dbReference>
<gene>
    <name evidence="9" type="ORF">ENO47_05275</name>
    <name evidence="10" type="ORF">ENO47_08135</name>
</gene>
<keyword evidence="5 7" id="KW-1133">Transmembrane helix</keyword>
<dbReference type="InterPro" id="IPR042094">
    <property type="entry name" value="T2SS_GspF_sf"/>
</dbReference>
<keyword evidence="3" id="KW-1003">Cell membrane</keyword>
<protein>
    <submittedName>
        <fullName evidence="10">Type II secretion system F family protein</fullName>
    </submittedName>
</protein>
<name>A0A7C2VGN7_9AQUI</name>
<evidence type="ECO:0000256" key="2">
    <source>
        <dbReference type="ARBA" id="ARBA00005745"/>
    </source>
</evidence>
<evidence type="ECO:0000259" key="8">
    <source>
        <dbReference type="Pfam" id="PF00482"/>
    </source>
</evidence>
<dbReference type="PANTHER" id="PTHR30012">
    <property type="entry name" value="GENERAL SECRETION PATHWAY PROTEIN"/>
    <property type="match status" value="1"/>
</dbReference>
<dbReference type="PRINTS" id="PR00812">
    <property type="entry name" value="BCTERIALGSPF"/>
</dbReference>
<comment type="subcellular location">
    <subcellularLocation>
        <location evidence="1">Cell membrane</location>
        <topology evidence="1">Multi-pass membrane protein</topology>
    </subcellularLocation>
</comment>
<feature type="transmembrane region" description="Helical" evidence="7">
    <location>
        <begin position="120"/>
        <end position="146"/>
    </location>
</feature>
<evidence type="ECO:0000256" key="1">
    <source>
        <dbReference type="ARBA" id="ARBA00004651"/>
    </source>
</evidence>
<evidence type="ECO:0000256" key="4">
    <source>
        <dbReference type="ARBA" id="ARBA00022692"/>
    </source>
</evidence>
<feature type="domain" description="Type II secretion system protein GspF" evidence="8">
    <location>
        <begin position="225"/>
        <end position="344"/>
    </location>
</feature>
<accession>A0A7C2VGN7</accession>
<dbReference type="GO" id="GO:0005886">
    <property type="term" value="C:plasma membrane"/>
    <property type="evidence" value="ECO:0007669"/>
    <property type="project" value="UniProtKB-SubCell"/>
</dbReference>
<evidence type="ECO:0000256" key="7">
    <source>
        <dbReference type="SAM" id="Phobius"/>
    </source>
</evidence>
<keyword evidence="6 7" id="KW-0472">Membrane</keyword>
<evidence type="ECO:0000313" key="10">
    <source>
        <dbReference type="EMBL" id="HEW46615.1"/>
    </source>
</evidence>
<comment type="similarity">
    <text evidence="2">Belongs to the GSP F family.</text>
</comment>
<dbReference type="Gene3D" id="1.20.81.30">
    <property type="entry name" value="Type II secretion system (T2SS), domain F"/>
    <property type="match status" value="2"/>
</dbReference>
<dbReference type="PANTHER" id="PTHR30012:SF0">
    <property type="entry name" value="TYPE II SECRETION SYSTEM PROTEIN F-RELATED"/>
    <property type="match status" value="1"/>
</dbReference>
<evidence type="ECO:0000256" key="6">
    <source>
        <dbReference type="ARBA" id="ARBA00023136"/>
    </source>
</evidence>
<dbReference type="EMBL" id="DSFP01000067">
    <property type="protein sequence ID" value="HEW46615.1"/>
    <property type="molecule type" value="Genomic_DNA"/>
</dbReference>
<reference evidence="10" key="1">
    <citation type="journal article" date="2020" name="mSystems">
        <title>Genome- and Community-Level Interaction Insights into Carbon Utilization and Element Cycling Functions of Hydrothermarchaeota in Hydrothermal Sediment.</title>
        <authorList>
            <person name="Zhou Z."/>
            <person name="Liu Y."/>
            <person name="Xu W."/>
            <person name="Pan J."/>
            <person name="Luo Z.H."/>
            <person name="Li M."/>
        </authorList>
    </citation>
    <scope>NUCLEOTIDE SEQUENCE [LARGE SCALE GENOMIC DNA]</scope>
    <source>
        <strain evidence="10">SpSt-132</strain>
    </source>
</reference>